<gene>
    <name evidence="10" type="ORF">BJ508DRAFT_145614</name>
</gene>
<evidence type="ECO:0000256" key="5">
    <source>
        <dbReference type="ARBA" id="ARBA00022448"/>
    </source>
</evidence>
<protein>
    <recommendedName>
        <fullName evidence="4">Biogenesis of lysosome-related organelles complex 1 subunit KXD1</fullName>
    </recommendedName>
    <alternativeName>
        <fullName evidence="7">KxDL homolog</fullName>
    </alternativeName>
</protein>
<dbReference type="EMBL" id="ML119703">
    <property type="protein sequence ID" value="RPA79076.1"/>
    <property type="molecule type" value="Genomic_DNA"/>
</dbReference>
<dbReference type="GO" id="GO:0007032">
    <property type="term" value="P:endosome organization"/>
    <property type="evidence" value="ECO:0007669"/>
    <property type="project" value="TreeGrafter"/>
</dbReference>
<sequence>MSGRSSYPHHYPPTAGAYDSVPPSDYYKPPVYSTTPAYPATPGYAHHEHAHYAPRPPSPTSSFSSSSYAGSAGSDSRERSPDLIGHIQEKLEGALDHMELDRCIAIQAQTSGHLNGATSELIAMRIETSRKLYETKQLLQQGMKDARRVKEDLEWSEKKVQELSRKTKEIYPREYEGEAPSLLHPEGKSCAVEAGASHGGARWSY</sequence>
<evidence type="ECO:0000259" key="9">
    <source>
        <dbReference type="Pfam" id="PF10241"/>
    </source>
</evidence>
<evidence type="ECO:0000256" key="8">
    <source>
        <dbReference type="SAM" id="MobiDB-lite"/>
    </source>
</evidence>
<evidence type="ECO:0000313" key="10">
    <source>
        <dbReference type="EMBL" id="RPA79076.1"/>
    </source>
</evidence>
<comment type="similarity">
    <text evidence="3">Belongs to the KXD1 family.</text>
</comment>
<dbReference type="Pfam" id="PF10241">
    <property type="entry name" value="KxDL"/>
    <property type="match status" value="1"/>
</dbReference>
<keyword evidence="5" id="KW-0813">Transport</keyword>
<dbReference type="GO" id="GO:0005768">
    <property type="term" value="C:endosome"/>
    <property type="evidence" value="ECO:0007669"/>
    <property type="project" value="UniProtKB-SubCell"/>
</dbReference>
<dbReference type="GO" id="GO:0032880">
    <property type="term" value="P:regulation of protein localization"/>
    <property type="evidence" value="ECO:0007669"/>
    <property type="project" value="TreeGrafter"/>
</dbReference>
<dbReference type="PANTHER" id="PTHR37787:SF1">
    <property type="entry name" value="BIOGENESIS OF LYSOSOME-RELATED ORGANELLES COMPLEX 1 SUBUNIT KXD1"/>
    <property type="match status" value="1"/>
</dbReference>
<dbReference type="PANTHER" id="PTHR37787">
    <property type="entry name" value="BIOGENESIS OF LYSOSOME-RELATED ORGANELLES COMPLEX 1 SUBUNIT KXD1"/>
    <property type="match status" value="1"/>
</dbReference>
<dbReference type="InterPro" id="IPR019371">
    <property type="entry name" value="KxDL_dom"/>
</dbReference>
<evidence type="ECO:0000256" key="7">
    <source>
        <dbReference type="ARBA" id="ARBA00029808"/>
    </source>
</evidence>
<dbReference type="AlphaFoldDB" id="A0A3N4I131"/>
<evidence type="ECO:0000313" key="11">
    <source>
        <dbReference type="Proteomes" id="UP000275078"/>
    </source>
</evidence>
<keyword evidence="11" id="KW-1185">Reference proteome</keyword>
<feature type="domain" description="KxDL" evidence="9">
    <location>
        <begin position="91"/>
        <end position="175"/>
    </location>
</feature>
<evidence type="ECO:0000256" key="4">
    <source>
        <dbReference type="ARBA" id="ARBA00016207"/>
    </source>
</evidence>
<dbReference type="GO" id="GO:0031083">
    <property type="term" value="C:BLOC-1 complex"/>
    <property type="evidence" value="ECO:0007669"/>
    <property type="project" value="TreeGrafter"/>
</dbReference>
<evidence type="ECO:0000256" key="3">
    <source>
        <dbReference type="ARBA" id="ARBA00005913"/>
    </source>
</evidence>
<comment type="function">
    <text evidence="1">Component of the biogenesis of lysosome-related organelles complex-1 (BLOC-1) involved in endosomal cargo sorting.</text>
</comment>
<reference evidence="10 11" key="1">
    <citation type="journal article" date="2018" name="Nat. Ecol. Evol.">
        <title>Pezizomycetes genomes reveal the molecular basis of ectomycorrhizal truffle lifestyle.</title>
        <authorList>
            <person name="Murat C."/>
            <person name="Payen T."/>
            <person name="Noel B."/>
            <person name="Kuo A."/>
            <person name="Morin E."/>
            <person name="Chen J."/>
            <person name="Kohler A."/>
            <person name="Krizsan K."/>
            <person name="Balestrini R."/>
            <person name="Da Silva C."/>
            <person name="Montanini B."/>
            <person name="Hainaut M."/>
            <person name="Levati E."/>
            <person name="Barry K.W."/>
            <person name="Belfiori B."/>
            <person name="Cichocki N."/>
            <person name="Clum A."/>
            <person name="Dockter R.B."/>
            <person name="Fauchery L."/>
            <person name="Guy J."/>
            <person name="Iotti M."/>
            <person name="Le Tacon F."/>
            <person name="Lindquist E.A."/>
            <person name="Lipzen A."/>
            <person name="Malagnac F."/>
            <person name="Mello A."/>
            <person name="Molinier V."/>
            <person name="Miyauchi S."/>
            <person name="Poulain J."/>
            <person name="Riccioni C."/>
            <person name="Rubini A."/>
            <person name="Sitrit Y."/>
            <person name="Splivallo R."/>
            <person name="Traeger S."/>
            <person name="Wang M."/>
            <person name="Zifcakova L."/>
            <person name="Wipf D."/>
            <person name="Zambonelli A."/>
            <person name="Paolocci F."/>
            <person name="Nowrousian M."/>
            <person name="Ottonello S."/>
            <person name="Baldrian P."/>
            <person name="Spatafora J.W."/>
            <person name="Henrissat B."/>
            <person name="Nagy L.G."/>
            <person name="Aury J.M."/>
            <person name="Wincker P."/>
            <person name="Grigoriev I.V."/>
            <person name="Bonfante P."/>
            <person name="Martin F.M."/>
        </authorList>
    </citation>
    <scope>NUCLEOTIDE SEQUENCE [LARGE SCALE GENOMIC DNA]</scope>
    <source>
        <strain evidence="10 11">RN42</strain>
    </source>
</reference>
<evidence type="ECO:0000256" key="2">
    <source>
        <dbReference type="ARBA" id="ARBA00004177"/>
    </source>
</evidence>
<proteinExistence type="inferred from homology"/>
<evidence type="ECO:0000256" key="6">
    <source>
        <dbReference type="ARBA" id="ARBA00022753"/>
    </source>
</evidence>
<feature type="compositionally biased region" description="Low complexity" evidence="8">
    <location>
        <begin position="60"/>
        <end position="74"/>
    </location>
</feature>
<feature type="region of interest" description="Disordered" evidence="8">
    <location>
        <begin position="1"/>
        <end position="80"/>
    </location>
</feature>
<comment type="subcellular location">
    <subcellularLocation>
        <location evidence="2">Endosome</location>
    </subcellularLocation>
</comment>
<accession>A0A3N4I131</accession>
<dbReference type="Proteomes" id="UP000275078">
    <property type="component" value="Unassembled WGS sequence"/>
</dbReference>
<evidence type="ECO:0000256" key="1">
    <source>
        <dbReference type="ARBA" id="ARBA00002069"/>
    </source>
</evidence>
<dbReference type="OrthoDB" id="4089816at2759"/>
<dbReference type="InterPro" id="IPR051390">
    <property type="entry name" value="BLOC-1_subunit_KXD1"/>
</dbReference>
<keyword evidence="6" id="KW-0967">Endosome</keyword>
<name>A0A3N4I131_ASCIM</name>
<organism evidence="10 11">
    <name type="scientific">Ascobolus immersus RN42</name>
    <dbReference type="NCBI Taxonomy" id="1160509"/>
    <lineage>
        <taxon>Eukaryota</taxon>
        <taxon>Fungi</taxon>
        <taxon>Dikarya</taxon>
        <taxon>Ascomycota</taxon>
        <taxon>Pezizomycotina</taxon>
        <taxon>Pezizomycetes</taxon>
        <taxon>Pezizales</taxon>
        <taxon>Ascobolaceae</taxon>
        <taxon>Ascobolus</taxon>
    </lineage>
</organism>